<protein>
    <submittedName>
        <fullName evidence="1">Uncharacterized protein</fullName>
    </submittedName>
</protein>
<dbReference type="Proteomes" id="UP000821865">
    <property type="component" value="Chromosome 11"/>
</dbReference>
<reference evidence="1" key="1">
    <citation type="submission" date="2020-05" db="EMBL/GenBank/DDBJ databases">
        <title>Large-scale comparative analyses of tick genomes elucidate their genetic diversity and vector capacities.</title>
        <authorList>
            <person name="Jia N."/>
            <person name="Wang J."/>
            <person name="Shi W."/>
            <person name="Du L."/>
            <person name="Sun Y."/>
            <person name="Zhan W."/>
            <person name="Jiang J."/>
            <person name="Wang Q."/>
            <person name="Zhang B."/>
            <person name="Ji P."/>
            <person name="Sakyi L.B."/>
            <person name="Cui X."/>
            <person name="Yuan T."/>
            <person name="Jiang B."/>
            <person name="Yang W."/>
            <person name="Lam T.T.-Y."/>
            <person name="Chang Q."/>
            <person name="Ding S."/>
            <person name="Wang X."/>
            <person name="Zhu J."/>
            <person name="Ruan X."/>
            <person name="Zhao L."/>
            <person name="Wei J."/>
            <person name="Que T."/>
            <person name="Du C."/>
            <person name="Cheng J."/>
            <person name="Dai P."/>
            <person name="Han X."/>
            <person name="Huang E."/>
            <person name="Gao Y."/>
            <person name="Liu J."/>
            <person name="Shao H."/>
            <person name="Ye R."/>
            <person name="Li L."/>
            <person name="Wei W."/>
            <person name="Wang X."/>
            <person name="Wang C."/>
            <person name="Yang T."/>
            <person name="Huo Q."/>
            <person name="Li W."/>
            <person name="Guo W."/>
            <person name="Chen H."/>
            <person name="Zhou L."/>
            <person name="Ni X."/>
            <person name="Tian J."/>
            <person name="Zhou Y."/>
            <person name="Sheng Y."/>
            <person name="Liu T."/>
            <person name="Pan Y."/>
            <person name="Xia L."/>
            <person name="Li J."/>
            <person name="Zhao F."/>
            <person name="Cao W."/>
        </authorList>
    </citation>
    <scope>NUCLEOTIDE SEQUENCE</scope>
    <source>
        <strain evidence="1">Dsil-2018</strain>
    </source>
</reference>
<evidence type="ECO:0000313" key="1">
    <source>
        <dbReference type="EMBL" id="KAH7971281.1"/>
    </source>
</evidence>
<dbReference type="EMBL" id="CM023480">
    <property type="protein sequence ID" value="KAH7971281.1"/>
    <property type="molecule type" value="Genomic_DNA"/>
</dbReference>
<organism evidence="1 2">
    <name type="scientific">Dermacentor silvarum</name>
    <name type="common">Tick</name>
    <dbReference type="NCBI Taxonomy" id="543639"/>
    <lineage>
        <taxon>Eukaryota</taxon>
        <taxon>Metazoa</taxon>
        <taxon>Ecdysozoa</taxon>
        <taxon>Arthropoda</taxon>
        <taxon>Chelicerata</taxon>
        <taxon>Arachnida</taxon>
        <taxon>Acari</taxon>
        <taxon>Parasitiformes</taxon>
        <taxon>Ixodida</taxon>
        <taxon>Ixodoidea</taxon>
        <taxon>Ixodidae</taxon>
        <taxon>Rhipicephalinae</taxon>
        <taxon>Dermacentor</taxon>
    </lineage>
</organism>
<comment type="caution">
    <text evidence="1">The sequence shown here is derived from an EMBL/GenBank/DDBJ whole genome shotgun (WGS) entry which is preliminary data.</text>
</comment>
<proteinExistence type="predicted"/>
<keyword evidence="2" id="KW-1185">Reference proteome</keyword>
<evidence type="ECO:0000313" key="2">
    <source>
        <dbReference type="Proteomes" id="UP000821865"/>
    </source>
</evidence>
<sequence>MSETQERVQDSANVHHANDIIKPARLVLEHQGADSPPPVTMVEPSEDDDGNSFVFPSFGSLHDAIVSNSPQICLSFVSANRGLTVPSDVKDNSGPNSALYNKVMVQLLEKYLQLEDAMGSGTVINISTLAGEDHNSLTAHEEWLVAETFKAVPDETVIEERMNLTAKTRPADVASMSVQCMKQKYPYLMDFERDERVPLTPCESTLATTWNRHSFFTSVSTRSDCSRSKMRREAPSAELQTAAAHFAEGATDVECHRASRLRGGRDGDCFNCCDGGTTIHWVTRALFITL</sequence>
<gene>
    <name evidence="1" type="ORF">HPB49_020910</name>
</gene>
<accession>A0ACB8DL49</accession>
<name>A0ACB8DL49_DERSI</name>